<reference evidence="6 7" key="1">
    <citation type="submission" date="2018-11" db="EMBL/GenBank/DDBJ databases">
        <title>Genome sequence and assembly of Colletotrichum sidae.</title>
        <authorList>
            <person name="Gan P."/>
            <person name="Shirasu K."/>
        </authorList>
    </citation>
    <scope>NUCLEOTIDE SEQUENCE [LARGE SCALE GENOMIC DNA]</scope>
    <source>
        <strain evidence="6 7">CBS 518.97</strain>
    </source>
</reference>
<evidence type="ECO:0000256" key="4">
    <source>
        <dbReference type="ARBA" id="ARBA00022857"/>
    </source>
</evidence>
<evidence type="ECO:0000313" key="7">
    <source>
        <dbReference type="Proteomes" id="UP000295604"/>
    </source>
</evidence>
<dbReference type="PANTHER" id="PTHR48467:SF1">
    <property type="entry name" value="GLUTAMATE SYNTHASE 1 [NADH], CHLOROPLASTIC-LIKE"/>
    <property type="match status" value="1"/>
</dbReference>
<comment type="cofactor">
    <cofactor evidence="1">
        <name>FAD</name>
        <dbReference type="ChEBI" id="CHEBI:57692"/>
    </cofactor>
</comment>
<dbReference type="GO" id="GO:0016491">
    <property type="term" value="F:oxidoreductase activity"/>
    <property type="evidence" value="ECO:0007669"/>
    <property type="project" value="UniProtKB-KW"/>
</dbReference>
<keyword evidence="3" id="KW-0274">FAD</keyword>
<keyword evidence="4" id="KW-0521">NADP</keyword>
<dbReference type="Proteomes" id="UP000295604">
    <property type="component" value="Unassembled WGS sequence"/>
</dbReference>
<protein>
    <submittedName>
        <fullName evidence="6">Putative NADPH:adrenodoxin oxidoreductase</fullName>
    </submittedName>
</protein>
<accession>A0A4R8RFG8</accession>
<dbReference type="PRINTS" id="PR00419">
    <property type="entry name" value="ADXRDTASE"/>
</dbReference>
<proteinExistence type="predicted"/>
<comment type="caution">
    <text evidence="6">The sequence shown here is derived from an EMBL/GenBank/DDBJ whole genome shotgun (WGS) entry which is preliminary data.</text>
</comment>
<sequence>MCVTAYRSFTACSRSAVRQIRQADQSFRIAVVGSGPAGFYTAHRVMSQLPHAKIDMFESLPVPFGLVRFGVAPDHPEVKESQNCQDKFEEVASSPRFSFIGNVSIDVAGPHTDSCTVPLPVLLRHYDAILLAYGAAEDQTLGIPGESDLRGIYSARQFVGWYNGLPEYARLAPDLTKGDEAVIIGQVGNDGRGRALRADSAGMSCDVVSGIYCAGWAKRGPTGVIASTMLDAFETADSIVQDWLSGLQFLRSSSSNKVAAGWDGVRAEVGQAASKRVSWDDWHKIDKVERERGRAAGKEREKITSTKAMLEIVA</sequence>
<organism evidence="6 7">
    <name type="scientific">Colletotrichum sidae</name>
    <dbReference type="NCBI Taxonomy" id="1347389"/>
    <lineage>
        <taxon>Eukaryota</taxon>
        <taxon>Fungi</taxon>
        <taxon>Dikarya</taxon>
        <taxon>Ascomycota</taxon>
        <taxon>Pezizomycotina</taxon>
        <taxon>Sordariomycetes</taxon>
        <taxon>Hypocreomycetidae</taxon>
        <taxon>Glomerellales</taxon>
        <taxon>Glomerellaceae</taxon>
        <taxon>Colletotrichum</taxon>
        <taxon>Colletotrichum orbiculare species complex</taxon>
    </lineage>
</organism>
<evidence type="ECO:0000256" key="3">
    <source>
        <dbReference type="ARBA" id="ARBA00022827"/>
    </source>
</evidence>
<evidence type="ECO:0000256" key="5">
    <source>
        <dbReference type="ARBA" id="ARBA00023002"/>
    </source>
</evidence>
<keyword evidence="2" id="KW-0285">Flavoprotein</keyword>
<keyword evidence="7" id="KW-1185">Reference proteome</keyword>
<dbReference type="EMBL" id="QAPF01002508">
    <property type="protein sequence ID" value="TDZ59727.1"/>
    <property type="molecule type" value="Genomic_DNA"/>
</dbReference>
<evidence type="ECO:0000313" key="6">
    <source>
        <dbReference type="EMBL" id="TDZ59727.1"/>
    </source>
</evidence>
<dbReference type="AlphaFoldDB" id="A0A4R8RFG8"/>
<dbReference type="InterPro" id="IPR055275">
    <property type="entry name" value="Ferredox_Rdtase"/>
</dbReference>
<evidence type="ECO:0000256" key="2">
    <source>
        <dbReference type="ARBA" id="ARBA00022630"/>
    </source>
</evidence>
<dbReference type="SUPFAM" id="SSF51971">
    <property type="entry name" value="Nucleotide-binding domain"/>
    <property type="match status" value="1"/>
</dbReference>
<name>A0A4R8RFG8_9PEZI</name>
<dbReference type="Gene3D" id="3.40.50.720">
    <property type="entry name" value="NAD(P)-binding Rossmann-like Domain"/>
    <property type="match status" value="1"/>
</dbReference>
<keyword evidence="5" id="KW-0560">Oxidoreductase</keyword>
<gene>
    <name evidence="6" type="ORF">C8034_v005767</name>
</gene>
<dbReference type="PANTHER" id="PTHR48467">
    <property type="entry name" value="GLUTAMATE SYNTHASE 1 [NADH], CHLOROPLASTIC-LIKE"/>
    <property type="match status" value="1"/>
</dbReference>
<evidence type="ECO:0000256" key="1">
    <source>
        <dbReference type="ARBA" id="ARBA00001974"/>
    </source>
</evidence>